<proteinExistence type="predicted"/>
<dbReference type="Proteomes" id="UP000299102">
    <property type="component" value="Unassembled WGS sequence"/>
</dbReference>
<sequence>MVCYHRATATGTRTVAAHAPGLMIALGMYGGTSERLTPRGLRVSTANRSSHRFADTVQTGLTNDSRSIPALALELRKRDRRTVRRGDRAAQPRRRAANRVTNRDVSAERLQIEKITATGTVQKSVAITILASKMKPRNKVVSTISSNPFLTIKLPLTGLALIEEN</sequence>
<dbReference type="AlphaFoldDB" id="A0A4C1UBX8"/>
<name>A0A4C1UBX8_EUMVA</name>
<evidence type="ECO:0000313" key="2">
    <source>
        <dbReference type="EMBL" id="GBP23456.1"/>
    </source>
</evidence>
<dbReference type="EMBL" id="BGZK01000150">
    <property type="protein sequence ID" value="GBP23456.1"/>
    <property type="molecule type" value="Genomic_DNA"/>
</dbReference>
<keyword evidence="3" id="KW-1185">Reference proteome</keyword>
<evidence type="ECO:0000313" key="3">
    <source>
        <dbReference type="Proteomes" id="UP000299102"/>
    </source>
</evidence>
<evidence type="ECO:0000256" key="1">
    <source>
        <dbReference type="SAM" id="MobiDB-lite"/>
    </source>
</evidence>
<reference evidence="2 3" key="1">
    <citation type="journal article" date="2019" name="Commun. Biol.">
        <title>The bagworm genome reveals a unique fibroin gene that provides high tensile strength.</title>
        <authorList>
            <person name="Kono N."/>
            <person name="Nakamura H."/>
            <person name="Ohtoshi R."/>
            <person name="Tomita M."/>
            <person name="Numata K."/>
            <person name="Arakawa K."/>
        </authorList>
    </citation>
    <scope>NUCLEOTIDE SEQUENCE [LARGE SCALE GENOMIC DNA]</scope>
</reference>
<comment type="caution">
    <text evidence="2">The sequence shown here is derived from an EMBL/GenBank/DDBJ whole genome shotgun (WGS) entry which is preliminary data.</text>
</comment>
<gene>
    <name evidence="2" type="ORF">EVAR_22316_1</name>
</gene>
<feature type="region of interest" description="Disordered" evidence="1">
    <location>
        <begin position="79"/>
        <end position="102"/>
    </location>
</feature>
<accession>A0A4C1UBX8</accession>
<protein>
    <submittedName>
        <fullName evidence="2">Uncharacterized protein</fullName>
    </submittedName>
</protein>
<organism evidence="2 3">
    <name type="scientific">Eumeta variegata</name>
    <name type="common">Bagworm moth</name>
    <name type="synonym">Eumeta japonica</name>
    <dbReference type="NCBI Taxonomy" id="151549"/>
    <lineage>
        <taxon>Eukaryota</taxon>
        <taxon>Metazoa</taxon>
        <taxon>Ecdysozoa</taxon>
        <taxon>Arthropoda</taxon>
        <taxon>Hexapoda</taxon>
        <taxon>Insecta</taxon>
        <taxon>Pterygota</taxon>
        <taxon>Neoptera</taxon>
        <taxon>Endopterygota</taxon>
        <taxon>Lepidoptera</taxon>
        <taxon>Glossata</taxon>
        <taxon>Ditrysia</taxon>
        <taxon>Tineoidea</taxon>
        <taxon>Psychidae</taxon>
        <taxon>Oiketicinae</taxon>
        <taxon>Eumeta</taxon>
    </lineage>
</organism>